<dbReference type="PANTHER" id="PTHR33121:SF70">
    <property type="entry name" value="SIGNALING PROTEIN YKOW"/>
    <property type="match status" value="1"/>
</dbReference>
<dbReference type="InterPro" id="IPR003660">
    <property type="entry name" value="HAMP_dom"/>
</dbReference>
<dbReference type="Pfam" id="PF00990">
    <property type="entry name" value="GGDEF"/>
    <property type="match status" value="1"/>
</dbReference>
<dbReference type="InterPro" id="IPR001633">
    <property type="entry name" value="EAL_dom"/>
</dbReference>
<feature type="domain" description="EAL" evidence="2">
    <location>
        <begin position="404"/>
        <end position="636"/>
    </location>
</feature>
<evidence type="ECO:0000313" key="6">
    <source>
        <dbReference type="Proteomes" id="UP000236449"/>
    </source>
</evidence>
<name>A0A2J8I7K7_VIBDI</name>
<protein>
    <submittedName>
        <fullName evidence="5">Diguanylate cyclase</fullName>
    </submittedName>
</protein>
<reference evidence="5 6" key="1">
    <citation type="submission" date="2018-01" db="EMBL/GenBank/DDBJ databases">
        <title>Draft genome sequences of six Vibrio diazotrophicus strains isolated from deep-sea sediments of the Baltic Sea.</title>
        <authorList>
            <person name="Castillo D."/>
            <person name="Vandieken V."/>
            <person name="Chiang O."/>
            <person name="Middelboe M."/>
        </authorList>
    </citation>
    <scope>NUCLEOTIDE SEQUENCE [LARGE SCALE GENOMIC DNA]</scope>
    <source>
        <strain evidence="5 6">60.27F</strain>
    </source>
</reference>
<dbReference type="Gene3D" id="6.20.270.20">
    <property type="entry name" value="LapD/MoxY periplasmic domain"/>
    <property type="match status" value="1"/>
</dbReference>
<gene>
    <name evidence="5" type="ORF">C1N32_00440</name>
</gene>
<dbReference type="InterPro" id="IPR029787">
    <property type="entry name" value="Nucleotide_cyclase"/>
</dbReference>
<dbReference type="SMART" id="SM00052">
    <property type="entry name" value="EAL"/>
    <property type="match status" value="1"/>
</dbReference>
<keyword evidence="1" id="KW-0812">Transmembrane</keyword>
<evidence type="ECO:0000256" key="1">
    <source>
        <dbReference type="SAM" id="Phobius"/>
    </source>
</evidence>
<evidence type="ECO:0000313" key="5">
    <source>
        <dbReference type="EMBL" id="PNI06517.1"/>
    </source>
</evidence>
<dbReference type="PROSITE" id="PS50883">
    <property type="entry name" value="EAL"/>
    <property type="match status" value="1"/>
</dbReference>
<dbReference type="AlphaFoldDB" id="A0A2J8I7K7"/>
<feature type="transmembrane region" description="Helical" evidence="1">
    <location>
        <begin position="7"/>
        <end position="25"/>
    </location>
</feature>
<dbReference type="SUPFAM" id="SSF141868">
    <property type="entry name" value="EAL domain-like"/>
    <property type="match status" value="1"/>
</dbReference>
<dbReference type="SUPFAM" id="SSF55073">
    <property type="entry name" value="Nucleotide cyclase"/>
    <property type="match status" value="1"/>
</dbReference>
<organism evidence="5 6">
    <name type="scientific">Vibrio diazotrophicus</name>
    <dbReference type="NCBI Taxonomy" id="685"/>
    <lineage>
        <taxon>Bacteria</taxon>
        <taxon>Pseudomonadati</taxon>
        <taxon>Pseudomonadota</taxon>
        <taxon>Gammaproteobacteria</taxon>
        <taxon>Vibrionales</taxon>
        <taxon>Vibrionaceae</taxon>
        <taxon>Vibrio</taxon>
    </lineage>
</organism>
<evidence type="ECO:0000259" key="4">
    <source>
        <dbReference type="PROSITE" id="PS50887"/>
    </source>
</evidence>
<keyword evidence="1" id="KW-0472">Membrane</keyword>
<dbReference type="GO" id="GO:0016020">
    <property type="term" value="C:membrane"/>
    <property type="evidence" value="ECO:0007669"/>
    <property type="project" value="InterPro"/>
</dbReference>
<dbReference type="InterPro" id="IPR042461">
    <property type="entry name" value="LapD_MoxY_peri_C"/>
</dbReference>
<dbReference type="InterPro" id="IPR035919">
    <property type="entry name" value="EAL_sf"/>
</dbReference>
<dbReference type="InterPro" id="IPR043128">
    <property type="entry name" value="Rev_trsase/Diguanyl_cyclase"/>
</dbReference>
<dbReference type="Gene3D" id="3.30.110.200">
    <property type="match status" value="1"/>
</dbReference>
<feature type="domain" description="GGDEF" evidence="4">
    <location>
        <begin position="263"/>
        <end position="395"/>
    </location>
</feature>
<dbReference type="PROSITE" id="PS50885">
    <property type="entry name" value="HAMP"/>
    <property type="match status" value="1"/>
</dbReference>
<dbReference type="Pfam" id="PF16448">
    <property type="entry name" value="LapD_MoxY_N"/>
    <property type="match status" value="1"/>
</dbReference>
<dbReference type="InterPro" id="IPR050706">
    <property type="entry name" value="Cyclic-di-GMP_PDE-like"/>
</dbReference>
<feature type="domain" description="HAMP" evidence="3">
    <location>
        <begin position="172"/>
        <end position="224"/>
    </location>
</feature>
<dbReference type="Pfam" id="PF00563">
    <property type="entry name" value="EAL"/>
    <property type="match status" value="1"/>
</dbReference>
<dbReference type="Gene3D" id="3.20.20.450">
    <property type="entry name" value="EAL domain"/>
    <property type="match status" value="1"/>
</dbReference>
<dbReference type="InterPro" id="IPR032244">
    <property type="entry name" value="LapD_MoxY_N"/>
</dbReference>
<accession>A0A2J8I7K7</accession>
<dbReference type="Proteomes" id="UP000236449">
    <property type="component" value="Unassembled WGS sequence"/>
</dbReference>
<dbReference type="Gene3D" id="3.30.70.270">
    <property type="match status" value="1"/>
</dbReference>
<dbReference type="SMART" id="SM00267">
    <property type="entry name" value="GGDEF"/>
    <property type="match status" value="1"/>
</dbReference>
<dbReference type="PANTHER" id="PTHR33121">
    <property type="entry name" value="CYCLIC DI-GMP PHOSPHODIESTERASE PDEF"/>
    <property type="match status" value="1"/>
</dbReference>
<dbReference type="GO" id="GO:0071111">
    <property type="term" value="F:cyclic-guanylate-specific phosphodiesterase activity"/>
    <property type="evidence" value="ECO:0007669"/>
    <property type="project" value="InterPro"/>
</dbReference>
<evidence type="ECO:0000259" key="3">
    <source>
        <dbReference type="PROSITE" id="PS50885"/>
    </source>
</evidence>
<dbReference type="CDD" id="cd01948">
    <property type="entry name" value="EAL"/>
    <property type="match status" value="1"/>
</dbReference>
<keyword evidence="1" id="KW-1133">Transmembrane helix</keyword>
<dbReference type="GO" id="GO:0007165">
    <property type="term" value="P:signal transduction"/>
    <property type="evidence" value="ECO:0007669"/>
    <property type="project" value="InterPro"/>
</dbReference>
<evidence type="ECO:0000259" key="2">
    <source>
        <dbReference type="PROSITE" id="PS50883"/>
    </source>
</evidence>
<dbReference type="InterPro" id="IPR000160">
    <property type="entry name" value="GGDEF_dom"/>
</dbReference>
<sequence length="636" mass="71803">MTLYKQLVAGMITVFVLLLASVFVIEFNTTRDNLEQQQRSEVSNTINTVGLALAPYLEKKDTVAVESVINALFDGSTYSLVRLKFLDDDQQIERAYPIKPSSVPVWFTDLNLFQPITDQRVVTSGWMQLAEVEIISHPGEAYSQLWNALIRLSIAFGAIFFAGLVAISIIVRRALRPLQMIVNKMEQVARNYFGDPLPLPKTKDLISVVEGINSMSAQVEKSFKAQAQEAQQLRERAYIDPVSHLGNRAYYMNQLNSWLAESAIGGVAILQAQFIKELYEEKGYEAGDGMIGNLAEHLKVTLSAPNTTIARISTDEFGFILPNMDEGELKMVAESIFGCVQDISADPTGMTQEKVYLGIVHNQSKKNSTQILSLLDNAVAASKANADAKYGFIQAESDQVIMGKQQWKALVEEAMHNDWFQYRFQAANDGWGETFHREVFSAIDNGEQRYTANQYLFALEQLNASHQFDEYVIDKMIEKLEANEFNAPLAINIAQSSIEQPSFIRWITQKLSKHKEICALLHFEIPESCFINAPHHTALFCNAIRSAGAEFGVDNYGRNFQSLDYINEFRPKYVKLDYLFTHHLDDEKQKFTLTSISRTAHNLGIKTIASRVETQAQLDFLSEHFIEVFQGFIVDK</sequence>
<dbReference type="EMBL" id="POSK01000001">
    <property type="protein sequence ID" value="PNI06517.1"/>
    <property type="molecule type" value="Genomic_DNA"/>
</dbReference>
<feature type="transmembrane region" description="Helical" evidence="1">
    <location>
        <begin position="148"/>
        <end position="171"/>
    </location>
</feature>
<dbReference type="OrthoDB" id="5894408at2"/>
<comment type="caution">
    <text evidence="5">The sequence shown here is derived from an EMBL/GenBank/DDBJ whole genome shotgun (WGS) entry which is preliminary data.</text>
</comment>
<proteinExistence type="predicted"/>
<dbReference type="RefSeq" id="WP_102965074.1">
    <property type="nucleotide sequence ID" value="NZ_POSK01000001.1"/>
</dbReference>
<dbReference type="PROSITE" id="PS50887">
    <property type="entry name" value="GGDEF"/>
    <property type="match status" value="1"/>
</dbReference>